<proteinExistence type="predicted"/>
<dbReference type="AlphaFoldDB" id="A0A7J4XLQ8"/>
<dbReference type="EMBL" id="VWMK01000004">
    <property type="protein sequence ID" value="KAA3767900.1"/>
    <property type="molecule type" value="Genomic_DNA"/>
</dbReference>
<evidence type="ECO:0008006" key="3">
    <source>
        <dbReference type="Google" id="ProtNLM"/>
    </source>
</evidence>
<gene>
    <name evidence="1" type="ORF">F3F73_05765</name>
</gene>
<dbReference type="RefSeq" id="WP_130058440.1">
    <property type="nucleotide sequence ID" value="NZ_RCXT01000003.1"/>
</dbReference>
<evidence type="ECO:0000313" key="1">
    <source>
        <dbReference type="EMBL" id="KAA3767900.1"/>
    </source>
</evidence>
<dbReference type="Proteomes" id="UP000422221">
    <property type="component" value="Unassembled WGS sequence"/>
</dbReference>
<accession>A0A7J4XLQ8</accession>
<reference evidence="1 2" key="1">
    <citation type="journal article" date="2019" name="Nat. Med.">
        <title>A library of human gut bacterial isolates paired with longitudinal multiomics data enables mechanistic microbiome research.</title>
        <authorList>
            <person name="Poyet M."/>
            <person name="Groussin M."/>
            <person name="Gibbons S.M."/>
            <person name="Avila-Pacheco J."/>
            <person name="Jiang X."/>
            <person name="Kearney S.M."/>
            <person name="Perrotta A.R."/>
            <person name="Berdy B."/>
            <person name="Zhao S."/>
            <person name="Lieberman T.D."/>
            <person name="Swanson P.K."/>
            <person name="Smith M."/>
            <person name="Roesemann S."/>
            <person name="Alexander J.E."/>
            <person name="Rich S.A."/>
            <person name="Livny J."/>
            <person name="Vlamakis H."/>
            <person name="Clish C."/>
            <person name="Bullock K."/>
            <person name="Deik A."/>
            <person name="Scott J."/>
            <person name="Pierce K.A."/>
            <person name="Xavier R.J."/>
            <person name="Alm E.J."/>
        </authorList>
    </citation>
    <scope>NUCLEOTIDE SEQUENCE [LARGE SCALE GENOMIC DNA]</scope>
    <source>
        <strain evidence="1 2">BIOML-A10</strain>
    </source>
</reference>
<comment type="caution">
    <text evidence="1">The sequence shown here is derived from an EMBL/GenBank/DDBJ whole genome shotgun (WGS) entry which is preliminary data.</text>
</comment>
<name>A0A7J4XLQ8_9BACE</name>
<protein>
    <recommendedName>
        <fullName evidence="3">DUF4304 domain-containing protein</fullName>
    </recommendedName>
</protein>
<organism evidence="1 2">
    <name type="scientific">Bacteroides salyersiae</name>
    <dbReference type="NCBI Taxonomy" id="291644"/>
    <lineage>
        <taxon>Bacteria</taxon>
        <taxon>Pseudomonadati</taxon>
        <taxon>Bacteroidota</taxon>
        <taxon>Bacteroidia</taxon>
        <taxon>Bacteroidales</taxon>
        <taxon>Bacteroidaceae</taxon>
        <taxon>Bacteroides</taxon>
    </lineage>
</organism>
<evidence type="ECO:0000313" key="2">
    <source>
        <dbReference type="Proteomes" id="UP000422221"/>
    </source>
</evidence>
<sequence>MKTDNRSPKDIIQAFGTMLEERLIPIGFKFRRSTKTLKLTLKGYDLSFSLLSDYNNRQAEWVYLNSCCFSVKHKNFSKWYSRYLSLDNFFVYNECFGHHWSLLYEEEQEKALKEIMDIINKAVLPIITDLNENIESFYNKIASSYLKDTIDDKFISTTAFLLYNERREFVENCLPIILKNLENEEIMMLNTAYDLIKQSSNISNYNCKCLIIKDGFGTINCFYPLAKLFLLYSIEIKHITNGSTAPRFG</sequence>